<feature type="chain" id="PRO_5041707760" description="peptidoglycan lytic exotransglycosylase" evidence="6">
    <location>
        <begin position="23"/>
        <end position="405"/>
    </location>
</feature>
<keyword evidence="3" id="KW-0456">Lyase</keyword>
<keyword evidence="6" id="KW-0732">Signal</keyword>
<keyword evidence="4" id="KW-0961">Cell wall biogenesis/degradation</keyword>
<evidence type="ECO:0000256" key="5">
    <source>
        <dbReference type="ARBA" id="ARBA00030918"/>
    </source>
</evidence>
<dbReference type="EC" id="4.2.2.n1" evidence="2"/>
<dbReference type="PANTHER" id="PTHR30124">
    <property type="entry name" value="MEMBRANE-BOUND LYTIC MUREIN TRANSGLYCOSYLASE A"/>
    <property type="match status" value="1"/>
</dbReference>
<dbReference type="RefSeq" id="WP_316433141.1">
    <property type="nucleotide sequence ID" value="NZ_CP053586.1"/>
</dbReference>
<dbReference type="EMBL" id="CP053586">
    <property type="protein sequence ID" value="WNZ21836.1"/>
    <property type="molecule type" value="Genomic_DNA"/>
</dbReference>
<dbReference type="CDD" id="cd14485">
    <property type="entry name" value="mltA_like_LT_A"/>
    <property type="match status" value="1"/>
</dbReference>
<evidence type="ECO:0000256" key="4">
    <source>
        <dbReference type="ARBA" id="ARBA00023316"/>
    </source>
</evidence>
<dbReference type="InterPro" id="IPR010611">
    <property type="entry name" value="3D_dom"/>
</dbReference>
<evidence type="ECO:0000313" key="8">
    <source>
        <dbReference type="EMBL" id="WNZ21836.1"/>
    </source>
</evidence>
<dbReference type="GO" id="GO:0004553">
    <property type="term" value="F:hydrolase activity, hydrolyzing O-glycosyl compounds"/>
    <property type="evidence" value="ECO:0007669"/>
    <property type="project" value="InterPro"/>
</dbReference>
<dbReference type="AlphaFoldDB" id="A0AA96WI98"/>
<dbReference type="InterPro" id="IPR005300">
    <property type="entry name" value="MltA_B"/>
</dbReference>
<dbReference type="PANTHER" id="PTHR30124:SF0">
    <property type="entry name" value="MEMBRANE-BOUND LYTIC MUREIN TRANSGLYCOSYLASE A"/>
    <property type="match status" value="1"/>
</dbReference>
<dbReference type="SMART" id="SM00925">
    <property type="entry name" value="MltA"/>
    <property type="match status" value="1"/>
</dbReference>
<sequence>MKPFVWLAISLGTMLSPMPAQGPIQISQGVTSPDSAPPIQTNQEQARLPLQRVEWSAEVSSELGLDDRLWSRSSDRAALVTAIDYSLDYLQTPEAVAAYQAYLISDFSLERVRRSLARFRQLVLTARSPEALRSAVQQEFDLYQSVGSDGEGTVSFTGYFEPVHAASRVRTGDFRYPLYRLPPDLKQWPTPHPTRLELEGADGLQNQRLRGLELVWLRDRLEAYLVQVQGSARLQLTDGSVMAIGYAGRTDYPYVSIGRELVNAGKIAESDLTLAAVRTYFRQHPAELDRYLPRNNRFVFFKETTGSPATGSLRVPVTAGRSIATDKSLMPPGALALIYTQLPESQAEDALPVSRYVLDQDTGGAIRGAGRVDLFVGTGTAAGEQAGQINHTGQLYYLLLKSPSS</sequence>
<reference evidence="8" key="1">
    <citation type="submission" date="2020-05" db="EMBL/GenBank/DDBJ databases">
        <authorList>
            <person name="Zhu T."/>
            <person name="Keshari N."/>
            <person name="Lu X."/>
        </authorList>
    </citation>
    <scope>NUCLEOTIDE SEQUENCE</scope>
    <source>
        <strain evidence="8">NK1-12</strain>
    </source>
</reference>
<evidence type="ECO:0000256" key="6">
    <source>
        <dbReference type="SAM" id="SignalP"/>
    </source>
</evidence>
<dbReference type="GO" id="GO:0008933">
    <property type="term" value="F:peptidoglycan lytic transglycosylase activity"/>
    <property type="evidence" value="ECO:0007669"/>
    <property type="project" value="TreeGrafter"/>
</dbReference>
<dbReference type="Pfam" id="PF03562">
    <property type="entry name" value="MltA"/>
    <property type="match status" value="1"/>
</dbReference>
<comment type="catalytic activity">
    <reaction evidence="1">
        <text>Exolytic cleavage of the (1-&gt;4)-beta-glycosidic linkage between N-acetylmuramic acid (MurNAc) and N-acetylglucosamine (GlcNAc) residues in peptidoglycan, from either the reducing or the non-reducing ends of the peptidoglycan chains, with concomitant formation of a 1,6-anhydrobond in the MurNAc residue.</text>
        <dbReference type="EC" id="4.2.2.n1"/>
    </reaction>
</comment>
<evidence type="ECO:0000256" key="3">
    <source>
        <dbReference type="ARBA" id="ARBA00023239"/>
    </source>
</evidence>
<dbReference type="GO" id="GO:0071555">
    <property type="term" value="P:cell wall organization"/>
    <property type="evidence" value="ECO:0007669"/>
    <property type="project" value="UniProtKB-KW"/>
</dbReference>
<evidence type="ECO:0000256" key="2">
    <source>
        <dbReference type="ARBA" id="ARBA00012587"/>
    </source>
</evidence>
<dbReference type="Pfam" id="PF06725">
    <property type="entry name" value="3D"/>
    <property type="match status" value="1"/>
</dbReference>
<proteinExistence type="predicted"/>
<dbReference type="Gene3D" id="2.40.240.50">
    <property type="entry name" value="Barwin-like endoglucanases"/>
    <property type="match status" value="1"/>
</dbReference>
<name>A0AA96WI98_9CYAN</name>
<dbReference type="GO" id="GO:0019867">
    <property type="term" value="C:outer membrane"/>
    <property type="evidence" value="ECO:0007669"/>
    <property type="project" value="InterPro"/>
</dbReference>
<feature type="domain" description="Lytic transglycosylase MltA" evidence="7">
    <location>
        <begin position="163"/>
        <end position="302"/>
    </location>
</feature>
<dbReference type="GO" id="GO:0009253">
    <property type="term" value="P:peptidoglycan catabolic process"/>
    <property type="evidence" value="ECO:0007669"/>
    <property type="project" value="TreeGrafter"/>
</dbReference>
<dbReference type="CDD" id="cd14668">
    <property type="entry name" value="mlta_B"/>
    <property type="match status" value="1"/>
</dbReference>
<feature type="signal peptide" evidence="6">
    <location>
        <begin position="1"/>
        <end position="22"/>
    </location>
</feature>
<dbReference type="SUPFAM" id="SSF50685">
    <property type="entry name" value="Barwin-like endoglucanases"/>
    <property type="match status" value="1"/>
</dbReference>
<accession>A0AA96WI98</accession>
<dbReference type="GO" id="GO:0009254">
    <property type="term" value="P:peptidoglycan turnover"/>
    <property type="evidence" value="ECO:0007669"/>
    <property type="project" value="InterPro"/>
</dbReference>
<protein>
    <recommendedName>
        <fullName evidence="2">peptidoglycan lytic exotransglycosylase</fullName>
        <ecNumber evidence="2">4.2.2.n1</ecNumber>
    </recommendedName>
    <alternativeName>
        <fullName evidence="5">Murein hydrolase A</fullName>
    </alternativeName>
</protein>
<evidence type="ECO:0000256" key="1">
    <source>
        <dbReference type="ARBA" id="ARBA00001420"/>
    </source>
</evidence>
<dbReference type="PIRSF" id="PIRSF019422">
    <property type="entry name" value="MltA"/>
    <property type="match status" value="1"/>
</dbReference>
<evidence type="ECO:0000259" key="7">
    <source>
        <dbReference type="SMART" id="SM00925"/>
    </source>
</evidence>
<dbReference type="InterPro" id="IPR036908">
    <property type="entry name" value="RlpA-like_sf"/>
</dbReference>
<gene>
    <name evidence="8" type="ORF">HJG54_02435</name>
</gene>
<dbReference type="InterPro" id="IPR026044">
    <property type="entry name" value="MltA"/>
</dbReference>
<organism evidence="8">
    <name type="scientific">Leptolyngbya sp. NK1-12</name>
    <dbReference type="NCBI Taxonomy" id="2547451"/>
    <lineage>
        <taxon>Bacteria</taxon>
        <taxon>Bacillati</taxon>
        <taxon>Cyanobacteriota</taxon>
        <taxon>Cyanophyceae</taxon>
        <taxon>Leptolyngbyales</taxon>
        <taxon>Leptolyngbyaceae</taxon>
        <taxon>Leptolyngbya group</taxon>
        <taxon>Leptolyngbya</taxon>
    </lineage>
</organism>
<dbReference type="Gene3D" id="2.40.40.10">
    <property type="entry name" value="RlpA-like domain"/>
    <property type="match status" value="1"/>
</dbReference>